<feature type="non-terminal residue" evidence="2">
    <location>
        <position position="52"/>
    </location>
</feature>
<name>A0A383C8G8_9ZZZZ</name>
<accession>A0A383C8G8</accession>
<evidence type="ECO:0000256" key="1">
    <source>
        <dbReference type="SAM" id="MobiDB-lite"/>
    </source>
</evidence>
<gene>
    <name evidence="2" type="ORF">METZ01_LOCUS481328</name>
</gene>
<sequence>RRCLPGGPATDRGNGGHRILRRRGQVHDNANVALGPRGQRAHRHRADTRPRM</sequence>
<reference evidence="2" key="1">
    <citation type="submission" date="2018-05" db="EMBL/GenBank/DDBJ databases">
        <authorList>
            <person name="Lanie J.A."/>
            <person name="Ng W.-L."/>
            <person name="Kazmierczak K.M."/>
            <person name="Andrzejewski T.M."/>
            <person name="Davidsen T.M."/>
            <person name="Wayne K.J."/>
            <person name="Tettelin H."/>
            <person name="Glass J.I."/>
            <person name="Rusch D."/>
            <person name="Podicherti R."/>
            <person name="Tsui H.-C.T."/>
            <person name="Winkler M.E."/>
        </authorList>
    </citation>
    <scope>NUCLEOTIDE SEQUENCE</scope>
</reference>
<feature type="non-terminal residue" evidence="2">
    <location>
        <position position="1"/>
    </location>
</feature>
<dbReference type="AlphaFoldDB" id="A0A383C8G8"/>
<proteinExistence type="predicted"/>
<evidence type="ECO:0000313" key="2">
    <source>
        <dbReference type="EMBL" id="SVE28474.1"/>
    </source>
</evidence>
<protein>
    <submittedName>
        <fullName evidence="2">Uncharacterized protein</fullName>
    </submittedName>
</protein>
<dbReference type="EMBL" id="UINC01206719">
    <property type="protein sequence ID" value="SVE28474.1"/>
    <property type="molecule type" value="Genomic_DNA"/>
</dbReference>
<feature type="region of interest" description="Disordered" evidence="1">
    <location>
        <begin position="1"/>
        <end position="52"/>
    </location>
</feature>
<organism evidence="2">
    <name type="scientific">marine metagenome</name>
    <dbReference type="NCBI Taxonomy" id="408172"/>
    <lineage>
        <taxon>unclassified sequences</taxon>
        <taxon>metagenomes</taxon>
        <taxon>ecological metagenomes</taxon>
    </lineage>
</organism>